<sequence>MQNERFRIAIVGSGIGGLTFALSLHELCQDIRVDIYESTASFTEIGAGIGLWPRPWEIMQALGLESDLLSISDTSGSLERWVQFIYRKSDQAEGVTFCEGRQRVRFKPLHRADFQAILSKRLPDSWDVHFSKRLSSYDVTRTGEISLRFTDASTATCDLLVGCDGLKSAVRMGLYSTLSQQAQAAGDDVGAARLRSMSTPMWTGSVAYRGLVPRTALEEVDPTHPALTDALMYFGKDKHLLTFPVSQGRVINVVAFFSQPELEGTAYDGPWVRQVTKDELLADFASWESQVRSLLGCLDKVSLWAIHSLPSLPTYVGNRVALLGDAAHAMTPHQGSGAGQAAEDAFVLANIIAHPAVTMETLPDALRVYDEIRRPFSQEIVERSRQTGLIYDLVSPALPHITEEASASGEIPSEILEEAGRMVVDLTSWLGSTSIMDDRDKALAMLNALLNTEH</sequence>
<dbReference type="PRINTS" id="PR00420">
    <property type="entry name" value="RNGMNOXGNASE"/>
</dbReference>
<accession>A0A165BZE5</accession>
<dbReference type="InParanoid" id="A0A165BZE5"/>
<organism evidence="5 6">
    <name type="scientific">Laetiporus sulphureus 93-53</name>
    <dbReference type="NCBI Taxonomy" id="1314785"/>
    <lineage>
        <taxon>Eukaryota</taxon>
        <taxon>Fungi</taxon>
        <taxon>Dikarya</taxon>
        <taxon>Basidiomycota</taxon>
        <taxon>Agaricomycotina</taxon>
        <taxon>Agaricomycetes</taxon>
        <taxon>Polyporales</taxon>
        <taxon>Laetiporus</taxon>
    </lineage>
</organism>
<dbReference type="SUPFAM" id="SSF51905">
    <property type="entry name" value="FAD/NAD(P)-binding domain"/>
    <property type="match status" value="1"/>
</dbReference>
<dbReference type="PANTHER" id="PTHR46720:SF3">
    <property type="entry name" value="FAD-BINDING DOMAIN-CONTAINING PROTEIN-RELATED"/>
    <property type="match status" value="1"/>
</dbReference>
<keyword evidence="2" id="KW-0274">FAD</keyword>
<reference evidence="5 6" key="1">
    <citation type="journal article" date="2016" name="Mol. Biol. Evol.">
        <title>Comparative Genomics of Early-Diverging Mushroom-Forming Fungi Provides Insights into the Origins of Lignocellulose Decay Capabilities.</title>
        <authorList>
            <person name="Nagy L.G."/>
            <person name="Riley R."/>
            <person name="Tritt A."/>
            <person name="Adam C."/>
            <person name="Daum C."/>
            <person name="Floudas D."/>
            <person name="Sun H."/>
            <person name="Yadav J.S."/>
            <person name="Pangilinan J."/>
            <person name="Larsson K.H."/>
            <person name="Matsuura K."/>
            <person name="Barry K."/>
            <person name="Labutti K."/>
            <person name="Kuo R."/>
            <person name="Ohm R.A."/>
            <person name="Bhattacharya S.S."/>
            <person name="Shirouzu T."/>
            <person name="Yoshinaga Y."/>
            <person name="Martin F.M."/>
            <person name="Grigoriev I.V."/>
            <person name="Hibbett D.S."/>
        </authorList>
    </citation>
    <scope>NUCLEOTIDE SEQUENCE [LARGE SCALE GENOMIC DNA]</scope>
    <source>
        <strain evidence="5 6">93-53</strain>
    </source>
</reference>
<dbReference type="InterPro" id="IPR051104">
    <property type="entry name" value="FAD_monoxygenase"/>
</dbReference>
<name>A0A165BZE5_9APHY</name>
<dbReference type="EMBL" id="KV427658">
    <property type="protein sequence ID" value="KZT01928.1"/>
    <property type="molecule type" value="Genomic_DNA"/>
</dbReference>
<keyword evidence="6" id="KW-1185">Reference proteome</keyword>
<dbReference type="OrthoDB" id="417877at2759"/>
<dbReference type="AlphaFoldDB" id="A0A165BZE5"/>
<evidence type="ECO:0000259" key="4">
    <source>
        <dbReference type="Pfam" id="PF01494"/>
    </source>
</evidence>
<gene>
    <name evidence="5" type="ORF">LAESUDRAFT_449835</name>
</gene>
<evidence type="ECO:0000256" key="1">
    <source>
        <dbReference type="ARBA" id="ARBA00022630"/>
    </source>
</evidence>
<dbReference type="GO" id="GO:0016491">
    <property type="term" value="F:oxidoreductase activity"/>
    <property type="evidence" value="ECO:0007669"/>
    <property type="project" value="UniProtKB-KW"/>
</dbReference>
<feature type="domain" description="FAD-binding" evidence="4">
    <location>
        <begin position="7"/>
        <end position="384"/>
    </location>
</feature>
<dbReference type="GeneID" id="63819536"/>
<dbReference type="Gene3D" id="3.50.50.60">
    <property type="entry name" value="FAD/NAD(P)-binding domain"/>
    <property type="match status" value="1"/>
</dbReference>
<dbReference type="InterPro" id="IPR036188">
    <property type="entry name" value="FAD/NAD-bd_sf"/>
</dbReference>
<dbReference type="GO" id="GO:0071949">
    <property type="term" value="F:FAD binding"/>
    <property type="evidence" value="ECO:0007669"/>
    <property type="project" value="InterPro"/>
</dbReference>
<keyword evidence="1" id="KW-0285">Flavoprotein</keyword>
<dbReference type="SUPFAM" id="SSF54373">
    <property type="entry name" value="FAD-linked reductases, C-terminal domain"/>
    <property type="match status" value="1"/>
</dbReference>
<evidence type="ECO:0000313" key="6">
    <source>
        <dbReference type="Proteomes" id="UP000076871"/>
    </source>
</evidence>
<protein>
    <submittedName>
        <fullName evidence="5">FAD/NAD(P)-binding domain-containing protein</fullName>
    </submittedName>
</protein>
<dbReference type="Pfam" id="PF01494">
    <property type="entry name" value="FAD_binding_3"/>
    <property type="match status" value="1"/>
</dbReference>
<dbReference type="GO" id="GO:0044550">
    <property type="term" value="P:secondary metabolite biosynthetic process"/>
    <property type="evidence" value="ECO:0007669"/>
    <property type="project" value="TreeGrafter"/>
</dbReference>
<evidence type="ECO:0000256" key="3">
    <source>
        <dbReference type="ARBA" id="ARBA00023002"/>
    </source>
</evidence>
<dbReference type="Proteomes" id="UP000076871">
    <property type="component" value="Unassembled WGS sequence"/>
</dbReference>
<dbReference type="InterPro" id="IPR002938">
    <property type="entry name" value="FAD-bd"/>
</dbReference>
<evidence type="ECO:0000256" key="2">
    <source>
        <dbReference type="ARBA" id="ARBA00022827"/>
    </source>
</evidence>
<proteinExistence type="predicted"/>
<keyword evidence="3" id="KW-0560">Oxidoreductase</keyword>
<dbReference type="STRING" id="1314785.A0A165BZE5"/>
<dbReference type="RefSeq" id="XP_040759668.1">
    <property type="nucleotide sequence ID" value="XM_040902505.1"/>
</dbReference>
<evidence type="ECO:0000313" key="5">
    <source>
        <dbReference type="EMBL" id="KZT01928.1"/>
    </source>
</evidence>
<dbReference type="PANTHER" id="PTHR46720">
    <property type="entry name" value="HYDROXYLASE, PUTATIVE (AFU_ORTHOLOGUE AFUA_3G01460)-RELATED"/>
    <property type="match status" value="1"/>
</dbReference>